<keyword evidence="1" id="KW-0175">Coiled coil</keyword>
<feature type="compositionally biased region" description="Basic and acidic residues" evidence="2">
    <location>
        <begin position="1668"/>
        <end position="1681"/>
    </location>
</feature>
<protein>
    <submittedName>
        <fullName evidence="3">Nucleolar and coiled-body phosphoprotein</fullName>
    </submittedName>
</protein>
<gene>
    <name evidence="3" type="ORF">M0813_20331</name>
</gene>
<evidence type="ECO:0000313" key="3">
    <source>
        <dbReference type="EMBL" id="KAJ6245378.1"/>
    </source>
</evidence>
<feature type="compositionally biased region" description="Acidic residues" evidence="2">
    <location>
        <begin position="1077"/>
        <end position="1097"/>
    </location>
</feature>
<feature type="compositionally biased region" description="Basic residues" evidence="2">
    <location>
        <begin position="1702"/>
        <end position="1720"/>
    </location>
</feature>
<feature type="compositionally biased region" description="Basic residues" evidence="2">
    <location>
        <begin position="674"/>
        <end position="702"/>
    </location>
</feature>
<dbReference type="Gene3D" id="1.25.10.10">
    <property type="entry name" value="Leucine-rich Repeat Variant"/>
    <property type="match status" value="1"/>
</dbReference>
<comment type="caution">
    <text evidence="3">The sequence shown here is derived from an EMBL/GenBank/DDBJ whole genome shotgun (WGS) entry which is preliminary data.</text>
</comment>
<evidence type="ECO:0000256" key="1">
    <source>
        <dbReference type="SAM" id="Coils"/>
    </source>
</evidence>
<feature type="region of interest" description="Disordered" evidence="2">
    <location>
        <begin position="1568"/>
        <end position="1726"/>
    </location>
</feature>
<feature type="compositionally biased region" description="Polar residues" evidence="2">
    <location>
        <begin position="1568"/>
        <end position="1581"/>
    </location>
</feature>
<feature type="region of interest" description="Disordered" evidence="2">
    <location>
        <begin position="674"/>
        <end position="714"/>
    </location>
</feature>
<feature type="coiled-coil region" evidence="1">
    <location>
        <begin position="57"/>
        <end position="84"/>
    </location>
</feature>
<reference evidence="3" key="1">
    <citation type="submission" date="2022-08" db="EMBL/GenBank/DDBJ databases">
        <title>Novel sulfate-reducing endosymbionts in the free-living metamonad Anaeramoeba.</title>
        <authorList>
            <person name="Jerlstrom-Hultqvist J."/>
            <person name="Cepicka I."/>
            <person name="Gallot-Lavallee L."/>
            <person name="Salas-Leiva D."/>
            <person name="Curtis B.A."/>
            <person name="Zahonova K."/>
            <person name="Pipaliya S."/>
            <person name="Dacks J."/>
            <person name="Roger A.J."/>
        </authorList>
    </citation>
    <scope>NUCLEOTIDE SEQUENCE</scope>
    <source>
        <strain evidence="3">Schooner1</strain>
    </source>
</reference>
<dbReference type="Proteomes" id="UP001150062">
    <property type="component" value="Unassembled WGS sequence"/>
</dbReference>
<feature type="compositionally biased region" description="Basic and acidic residues" evidence="2">
    <location>
        <begin position="1612"/>
        <end position="1623"/>
    </location>
</feature>
<feature type="compositionally biased region" description="Low complexity" evidence="2">
    <location>
        <begin position="1637"/>
        <end position="1653"/>
    </location>
</feature>
<dbReference type="InterPro" id="IPR011989">
    <property type="entry name" value="ARM-like"/>
</dbReference>
<feature type="compositionally biased region" description="Low complexity" evidence="2">
    <location>
        <begin position="1602"/>
        <end position="1611"/>
    </location>
</feature>
<organism evidence="3 4">
    <name type="scientific">Anaeramoeba flamelloides</name>
    <dbReference type="NCBI Taxonomy" id="1746091"/>
    <lineage>
        <taxon>Eukaryota</taxon>
        <taxon>Metamonada</taxon>
        <taxon>Anaeramoebidae</taxon>
        <taxon>Anaeramoeba</taxon>
    </lineage>
</organism>
<evidence type="ECO:0000256" key="2">
    <source>
        <dbReference type="SAM" id="MobiDB-lite"/>
    </source>
</evidence>
<dbReference type="PANTHER" id="PTHR46589:SF1">
    <property type="entry name" value="APOPTOTIC CHROMATIN CONDENSATION INDUCER IN THE NUCLEUS"/>
    <property type="match status" value="1"/>
</dbReference>
<dbReference type="PANTHER" id="PTHR46589">
    <property type="entry name" value="APOPTOTIC CHROMATIN CONDENSATION INDUCER IN THE NUCLEUS"/>
    <property type="match status" value="1"/>
</dbReference>
<name>A0ABQ8YLA7_9EUKA</name>
<proteinExistence type="predicted"/>
<dbReference type="InterPro" id="IPR016024">
    <property type="entry name" value="ARM-type_fold"/>
</dbReference>
<feature type="compositionally biased region" description="Basic residues" evidence="2">
    <location>
        <begin position="1101"/>
        <end position="1122"/>
    </location>
</feature>
<feature type="compositionally biased region" description="Basic and acidic residues" evidence="2">
    <location>
        <begin position="1688"/>
        <end position="1701"/>
    </location>
</feature>
<dbReference type="SUPFAM" id="SSF48371">
    <property type="entry name" value="ARM repeat"/>
    <property type="match status" value="2"/>
</dbReference>
<dbReference type="EMBL" id="JAOAOG010000145">
    <property type="protein sequence ID" value="KAJ6245378.1"/>
    <property type="molecule type" value="Genomic_DNA"/>
</dbReference>
<feature type="compositionally biased region" description="Basic and acidic residues" evidence="2">
    <location>
        <begin position="1582"/>
        <end position="1601"/>
    </location>
</feature>
<keyword evidence="4" id="KW-1185">Reference proteome</keyword>
<sequence length="1726" mass="203126">MSESSTTSELMVENLIEQIGSLLYYRDCLLRGSQLHDVETARVSEEDKNYVVNAQQIKEADLSNEKVNEQLNSLQKKIVLLSVTHLSEILEFLNNVFLIDITKYDQPTKKKKKKNLIKPIKVDTQMFDSLEKFEEQSIQFFVLKIYYYCFEYINQRKLISKFKSVPKRLVEVIFNFLNFDQSNAIRFISSKCLIHLSRYDRHFETITHLFSEFLGKKFKKSQITQLALHEETIQKLNWTLLRPVPADITIKFLDNYTYLLKKISSEVRREEVCKTLVIIFKRIYPKSTKLRKEESEIEKSQLIKRLKKKETKLYNTLVTSFETSYEIVKKWSKKSKSHIACWKLLIKFLQYCDHEFFSYENHKRIDEIVSFLQGGIKNKETRIDSLKLLNKLIKNYHPKSIKLHESSFLNHIKEILPSVLIDHTKKAQALVFQEIDIIAEIFVTISVKNLGFGIDRISENMKEEKLRSDYKIALSKALEMICIEIEEDDVIQYNQILHPIIEKILMHEGNFSSEIAKEAWAHQTIALIRTFPIIIGEDVEREEIFIKRLISFALSKNEKISEGSFKAIERYLLMDSSEENDGTFFNYCVFPLISRIENLTYFYTSKESAEDKKTFVFKMFKLLKLIINTFLTFLKNEKKTFQCEFDYKTWGDFKIRLESCSNCLMTCKKKKKKDLKRKEKKKKKQRQKEKDKKKKRRRKKVKTSSSEDESEISSDEEINDKINTTILIKKLNSFLQSNHLCSSEKVKDGAKDNKTNKKQHDWLLLYSQWIWDTYKTSPHNFIWISNLLSQTLINDQIKKAIVEMNTEPIDEKEKDRAKEREENKKNKDNTFNRLYFNFISLLCSINRIPKTMELIPETLDIRLLEKNEESNSDEGANKSKGRFTPKTLSKVFANKKKKKKDGNRQEMEIVFTPFDKKYHHVLLSNFYKTIFYFLKQRDPIKVLILNSVTKMNLINLPKFIKLLFEIDTENEKEELNDPNNTKKKKNILIPRYYTNPIYINFIIQIITKYPMKFIMENKLLHSLITNIFAVWTNPEFRLLEKQRSSFQIIAIDTLRKYLEIFHNLNYFKKNDLQNDFGENEEEEEEENDNSDEDEDEENEKKKKKKKKKNKKKDKKKQKKQPKKKIVKFNNFTLLKPGCRIDTINSLILLLSTIMKEENNEFEIRAKRMKRSKKSRDEDPKRSDILMGEKSLKKKTIARSMIFYKSTILLNQILKIRKINNPEYEAKIFSFFNDLLSRGLFLQPNIVKCLKTLLINNPNNFDNFLNGTFLTSRYKNAVRVQRYRNKRKIVPKKQTKKKKKENDEEKKEAEVEEAEFVLIPGELDEPDLETQATVFLNVLVRVISKDCEKWIIEHKLPLYKLFFLIILHLSSDKHEDRNLAYELLFKLAQRKNKPLHPGNDFKKTINITSNMQYSVYTINSLKYIEGISNNFSEFTMPILDLIKIFMVGFELKTKAVFLNICKYFNKHFEHLSKTIGNEGINNFFELMFAISKQCFKHELLYNDFIEFWNGILNVKGNNKEDVTTKQVNILSLVYKFLLEKLSKELQSPENEKKEINQILKSETIENIRSQPSVDLTSNTVNKTDSEDSDRIEKSESSSDNSEKSSGSGSGSDSEAKSEKSEKSGKSGSGSGSEKKSGKSSSSSGSDSDSESSAEIPLDVELPSAVSSSEEDKEKSSSDSNSEKEDEEKEKEKEDETKKEEEKKKKKKRKAKRKKRKTKKINHQNQTK</sequence>
<dbReference type="InterPro" id="IPR052793">
    <property type="entry name" value="EJC-associated_protein"/>
</dbReference>
<feature type="region of interest" description="Disordered" evidence="2">
    <location>
        <begin position="1076"/>
        <end position="1122"/>
    </location>
</feature>
<evidence type="ECO:0000313" key="4">
    <source>
        <dbReference type="Proteomes" id="UP001150062"/>
    </source>
</evidence>
<accession>A0ABQ8YLA7</accession>